<dbReference type="InterPro" id="IPR001754">
    <property type="entry name" value="OMPdeCOase_dom"/>
</dbReference>
<keyword evidence="5 9" id="KW-0456">Lyase</keyword>
<evidence type="ECO:0000256" key="7">
    <source>
        <dbReference type="NCBIfam" id="TIGR02127"/>
    </source>
</evidence>
<evidence type="ECO:0000256" key="4">
    <source>
        <dbReference type="ARBA" id="ARBA00022975"/>
    </source>
</evidence>
<evidence type="ECO:0000256" key="2">
    <source>
        <dbReference type="ARBA" id="ARBA00008847"/>
    </source>
</evidence>
<dbReference type="GO" id="GO:0009220">
    <property type="term" value="P:pyrimidine ribonucleotide biosynthetic process"/>
    <property type="evidence" value="ECO:0007669"/>
    <property type="project" value="UniProtKB-UniRule"/>
</dbReference>
<evidence type="ECO:0000256" key="3">
    <source>
        <dbReference type="ARBA" id="ARBA00022793"/>
    </source>
</evidence>
<sequence length="275" mass="28457">MNAYGERLAAVVAQRGRLCVGVDPHLSILQQWGLPLDASGLERCAMTLVEAVADQVAVLKPQSAFFEVFGSAGIAVLEKVLGAIREAGALSLLDVKRGDIGSTMAAYAQAYLGEGPLAADAITISPYLGFGSLQPAIDLAVANGRGVYVLVRTSNPEGHEVQTARHHDLTVAQQVLEAGAAINRDHARIEDGVPGPVGAVVGLTHQALDIDLSRFAGSLLVPGLGAQGGTPEHVATLFGDQTPLTLPSTSRDIAEAGPDPAAIRRRTAEVAAALR</sequence>
<dbReference type="Gene3D" id="3.20.20.70">
    <property type="entry name" value="Aldolase class I"/>
    <property type="match status" value="1"/>
</dbReference>
<comment type="similarity">
    <text evidence="2">Belongs to the OMP decarboxylase family. Type 2 subfamily.</text>
</comment>
<evidence type="ECO:0000259" key="8">
    <source>
        <dbReference type="SMART" id="SM00934"/>
    </source>
</evidence>
<dbReference type="PANTHER" id="PTHR43375:SF1">
    <property type="entry name" value="OROTIDINE 5'-PHOSPHATE DECARBOXYLASE"/>
    <property type="match status" value="1"/>
</dbReference>
<dbReference type="GO" id="GO:0004590">
    <property type="term" value="F:orotidine-5'-phosphate decarboxylase activity"/>
    <property type="evidence" value="ECO:0007669"/>
    <property type="project" value="UniProtKB-UniRule"/>
</dbReference>
<evidence type="ECO:0000256" key="6">
    <source>
        <dbReference type="ARBA" id="ARBA00049157"/>
    </source>
</evidence>
<dbReference type="PANTHER" id="PTHR43375">
    <property type="entry name" value="OROTIDINE 5'-PHOSPHATE DECARBOXYLASE"/>
    <property type="match status" value="1"/>
</dbReference>
<dbReference type="GO" id="GO:0006207">
    <property type="term" value="P:'de novo' pyrimidine nucleobase biosynthetic process"/>
    <property type="evidence" value="ECO:0007669"/>
    <property type="project" value="InterPro"/>
</dbReference>
<accession>A0A9D1KNZ5</accession>
<dbReference type="AlphaFoldDB" id="A0A9D1KNZ5"/>
<organism evidence="9 10">
    <name type="scientific">Candidatus Avipropionibacterium avicola</name>
    <dbReference type="NCBI Taxonomy" id="2840701"/>
    <lineage>
        <taxon>Bacteria</taxon>
        <taxon>Bacillati</taxon>
        <taxon>Actinomycetota</taxon>
        <taxon>Actinomycetes</taxon>
        <taxon>Propionibacteriales</taxon>
        <taxon>Propionibacteriaceae</taxon>
        <taxon>Propionibacteriaceae incertae sedis</taxon>
        <taxon>Candidatus Avipropionibacterium</taxon>
    </lineage>
</organism>
<dbReference type="EC" id="4.1.1.23" evidence="7"/>
<gene>
    <name evidence="9" type="primary">pyrF</name>
    <name evidence="9" type="ORF">IAA98_15645</name>
</gene>
<dbReference type="InterPro" id="IPR013785">
    <property type="entry name" value="Aldolase_TIM"/>
</dbReference>
<dbReference type="CDD" id="cd04725">
    <property type="entry name" value="OMP_decarboxylase_like"/>
    <property type="match status" value="1"/>
</dbReference>
<keyword evidence="4" id="KW-0665">Pyrimidine biosynthesis</keyword>
<dbReference type="NCBIfam" id="TIGR02127">
    <property type="entry name" value="pyrF_sub2"/>
    <property type="match status" value="1"/>
</dbReference>
<feature type="domain" description="Orotidine 5'-phosphate decarboxylase" evidence="8">
    <location>
        <begin position="17"/>
        <end position="266"/>
    </location>
</feature>
<comment type="pathway">
    <text evidence="1">Pyrimidine metabolism; UMP biosynthesis via de novo pathway; UMP from orotate: step 2/2.</text>
</comment>
<comment type="catalytic activity">
    <reaction evidence="6">
        <text>orotidine 5'-phosphate + H(+) = UMP + CO2</text>
        <dbReference type="Rhea" id="RHEA:11596"/>
        <dbReference type="ChEBI" id="CHEBI:15378"/>
        <dbReference type="ChEBI" id="CHEBI:16526"/>
        <dbReference type="ChEBI" id="CHEBI:57538"/>
        <dbReference type="ChEBI" id="CHEBI:57865"/>
        <dbReference type="EC" id="4.1.1.23"/>
    </reaction>
</comment>
<dbReference type="SUPFAM" id="SSF51366">
    <property type="entry name" value="Ribulose-phoshate binding barrel"/>
    <property type="match status" value="1"/>
</dbReference>
<dbReference type="EMBL" id="DVLP01000449">
    <property type="protein sequence ID" value="HIT77011.1"/>
    <property type="molecule type" value="Genomic_DNA"/>
</dbReference>
<reference evidence="9" key="2">
    <citation type="journal article" date="2021" name="PeerJ">
        <title>Extensive microbial diversity within the chicken gut microbiome revealed by metagenomics and culture.</title>
        <authorList>
            <person name="Gilroy R."/>
            <person name="Ravi A."/>
            <person name="Getino M."/>
            <person name="Pursley I."/>
            <person name="Horton D.L."/>
            <person name="Alikhan N.F."/>
            <person name="Baker D."/>
            <person name="Gharbi K."/>
            <person name="Hall N."/>
            <person name="Watson M."/>
            <person name="Adriaenssens E.M."/>
            <person name="Foster-Nyarko E."/>
            <person name="Jarju S."/>
            <person name="Secka A."/>
            <person name="Antonio M."/>
            <person name="Oren A."/>
            <person name="Chaudhuri R.R."/>
            <person name="La Ragione R."/>
            <person name="Hildebrand F."/>
            <person name="Pallen M.J."/>
        </authorList>
    </citation>
    <scope>NUCLEOTIDE SEQUENCE</scope>
    <source>
        <strain evidence="9">ChiGjej1B1-24693</strain>
    </source>
</reference>
<evidence type="ECO:0000313" key="10">
    <source>
        <dbReference type="Proteomes" id="UP000886842"/>
    </source>
</evidence>
<proteinExistence type="inferred from homology"/>
<dbReference type="SMART" id="SM00934">
    <property type="entry name" value="OMPdecase"/>
    <property type="match status" value="1"/>
</dbReference>
<dbReference type="Proteomes" id="UP000886842">
    <property type="component" value="Unassembled WGS sequence"/>
</dbReference>
<dbReference type="InterPro" id="IPR011060">
    <property type="entry name" value="RibuloseP-bd_barrel"/>
</dbReference>
<evidence type="ECO:0000256" key="1">
    <source>
        <dbReference type="ARBA" id="ARBA00004861"/>
    </source>
</evidence>
<protein>
    <recommendedName>
        <fullName evidence="7">Orotidine-5'-phosphate decarboxylase</fullName>
        <ecNumber evidence="7">4.1.1.23</ecNumber>
    </recommendedName>
</protein>
<evidence type="ECO:0000313" key="9">
    <source>
        <dbReference type="EMBL" id="HIT77011.1"/>
    </source>
</evidence>
<dbReference type="InterPro" id="IPR011995">
    <property type="entry name" value="OMPdecase_type-2"/>
</dbReference>
<comment type="caution">
    <text evidence="9">The sequence shown here is derived from an EMBL/GenBank/DDBJ whole genome shotgun (WGS) entry which is preliminary data.</text>
</comment>
<evidence type="ECO:0000256" key="5">
    <source>
        <dbReference type="ARBA" id="ARBA00023239"/>
    </source>
</evidence>
<name>A0A9D1KNZ5_9ACTN</name>
<reference evidence="9" key="1">
    <citation type="submission" date="2020-10" db="EMBL/GenBank/DDBJ databases">
        <authorList>
            <person name="Gilroy R."/>
        </authorList>
    </citation>
    <scope>NUCLEOTIDE SEQUENCE</scope>
    <source>
        <strain evidence="9">ChiGjej1B1-24693</strain>
    </source>
</reference>
<keyword evidence="3" id="KW-0210">Decarboxylase</keyword>
<dbReference type="Pfam" id="PF00215">
    <property type="entry name" value="OMPdecase"/>
    <property type="match status" value="1"/>
</dbReference>